<gene>
    <name evidence="1" type="ORF">PRZ48_012459</name>
</gene>
<reference evidence="1 2" key="1">
    <citation type="journal article" date="2023" name="G3 (Bethesda)">
        <title>A chromosome-level genome assembly of Zasmidium syzygii isolated from banana leaves.</title>
        <authorList>
            <person name="van Westerhoven A.C."/>
            <person name="Mehrabi R."/>
            <person name="Talebi R."/>
            <person name="Steentjes M.B.F."/>
            <person name="Corcolon B."/>
            <person name="Chong P.A."/>
            <person name="Kema G.H.J."/>
            <person name="Seidl M.F."/>
        </authorList>
    </citation>
    <scope>NUCLEOTIDE SEQUENCE [LARGE SCALE GENOMIC DNA]</scope>
    <source>
        <strain evidence="1 2">P124</strain>
    </source>
</reference>
<dbReference type="Proteomes" id="UP001305779">
    <property type="component" value="Unassembled WGS sequence"/>
</dbReference>
<sequence length="255" mass="28743">MTKASAATRAFDVAELREMILAQLPMKDILLNQRVSKDFRDTIQSSKLLQEALFFRTDKLCRVEDREWEEEKVWKAIAGIDVQELQHATKKYGLEHVIPPGGIPRPDLPKAPPLHTIPLNSLFLPPQLDHEKSSIRCRSIHPGVRAIWIRHPGSTSHYVDMRVVLAERASPDELTAALATPGASWRKMHVKHCPCSPTTVTLYIHTLQGANIVDTQEKFAAGVKMGEIMDWCASRFARYKSRPALEPPVEDDVSL</sequence>
<evidence type="ECO:0000313" key="1">
    <source>
        <dbReference type="EMBL" id="KAK4496479.1"/>
    </source>
</evidence>
<dbReference type="InterPro" id="IPR036047">
    <property type="entry name" value="F-box-like_dom_sf"/>
</dbReference>
<evidence type="ECO:0008006" key="3">
    <source>
        <dbReference type="Google" id="ProtNLM"/>
    </source>
</evidence>
<evidence type="ECO:0000313" key="2">
    <source>
        <dbReference type="Proteomes" id="UP001305779"/>
    </source>
</evidence>
<protein>
    <recommendedName>
        <fullName evidence="3">F-box domain-containing protein</fullName>
    </recommendedName>
</protein>
<dbReference type="EMBL" id="JAXOVC010000010">
    <property type="protein sequence ID" value="KAK4496479.1"/>
    <property type="molecule type" value="Genomic_DNA"/>
</dbReference>
<keyword evidence="2" id="KW-1185">Reference proteome</keyword>
<proteinExistence type="predicted"/>
<dbReference type="SUPFAM" id="SSF81383">
    <property type="entry name" value="F-box domain"/>
    <property type="match status" value="1"/>
</dbReference>
<accession>A0ABR0E4X9</accession>
<name>A0ABR0E4X9_ZASCE</name>
<organism evidence="1 2">
    <name type="scientific">Zasmidium cellare</name>
    <name type="common">Wine cellar mold</name>
    <name type="synonym">Racodium cellare</name>
    <dbReference type="NCBI Taxonomy" id="395010"/>
    <lineage>
        <taxon>Eukaryota</taxon>
        <taxon>Fungi</taxon>
        <taxon>Dikarya</taxon>
        <taxon>Ascomycota</taxon>
        <taxon>Pezizomycotina</taxon>
        <taxon>Dothideomycetes</taxon>
        <taxon>Dothideomycetidae</taxon>
        <taxon>Mycosphaerellales</taxon>
        <taxon>Mycosphaerellaceae</taxon>
        <taxon>Zasmidium</taxon>
    </lineage>
</organism>
<comment type="caution">
    <text evidence="1">The sequence shown here is derived from an EMBL/GenBank/DDBJ whole genome shotgun (WGS) entry which is preliminary data.</text>
</comment>